<keyword evidence="1" id="KW-1133">Transmembrane helix</keyword>
<feature type="transmembrane region" description="Helical" evidence="1">
    <location>
        <begin position="166"/>
        <end position="194"/>
    </location>
</feature>
<dbReference type="CDD" id="cd21809">
    <property type="entry name" value="ABC-2_lan_permease-like"/>
    <property type="match status" value="1"/>
</dbReference>
<dbReference type="EMBL" id="BMAQ01000028">
    <property type="protein sequence ID" value="GFR38795.1"/>
    <property type="molecule type" value="Genomic_DNA"/>
</dbReference>
<dbReference type="Proteomes" id="UP000654993">
    <property type="component" value="Unassembled WGS sequence"/>
</dbReference>
<feature type="transmembrane region" description="Helical" evidence="1">
    <location>
        <begin position="20"/>
        <end position="39"/>
    </location>
</feature>
<dbReference type="RefSeq" id="WP_200967024.1">
    <property type="nucleotide sequence ID" value="NZ_BMAQ01000028.1"/>
</dbReference>
<protein>
    <submittedName>
        <fullName evidence="2">Multidrug ABC transporter permease</fullName>
    </submittedName>
</protein>
<proteinExistence type="predicted"/>
<dbReference type="AlphaFoldDB" id="A0A916VI03"/>
<reference evidence="2" key="2">
    <citation type="journal article" date="2021" name="Data Brief">
        <title>Draft genome sequence data of the facultative, thermophilic, xylanolytic bacterium Paenibacillus sp. strain DA-C8.</title>
        <authorList>
            <person name="Chhe C."/>
            <person name="Uke A."/>
            <person name="Baramee S."/>
            <person name="Ungkulpasvich U."/>
            <person name="Tachaapaikoon C."/>
            <person name="Pason P."/>
            <person name="Waeonukul R."/>
            <person name="Ratanakhanokchai K."/>
            <person name="Kosugi A."/>
        </authorList>
    </citation>
    <scope>NUCLEOTIDE SEQUENCE</scope>
    <source>
        <strain evidence="2">DA-C8</strain>
    </source>
</reference>
<sequence length="243" mass="26958">MLKRCISAEWMKLRRSRIWWILLILPILSVLVGTANYYMNQGVLMKEWYSLWSQVGLFYGEFFFPILIAILGSYMWRLEHLNKNWNLIMSAPVSAAGIFLAKWIVVGVLLALVQLFFFALYLAGGKLAGLTSSLPGELAGWLLRGWIAALTISALQLALSMRIRSFAAPIGIGLCGVLIGLAMFVAHLGMFFPHSLLTMGMGVLSQAGLTSGELLTFAVMNLFYMAVIIAWAVNRMRKSDVAA</sequence>
<keyword evidence="3" id="KW-1185">Reference proteome</keyword>
<gene>
    <name evidence="2" type="primary">cdd2</name>
    <name evidence="2" type="ORF">PRECH8_20910</name>
</gene>
<keyword evidence="1" id="KW-0472">Membrane</keyword>
<evidence type="ECO:0000256" key="1">
    <source>
        <dbReference type="SAM" id="Phobius"/>
    </source>
</evidence>
<evidence type="ECO:0000313" key="3">
    <source>
        <dbReference type="Proteomes" id="UP000654993"/>
    </source>
</evidence>
<feature type="transmembrane region" description="Helical" evidence="1">
    <location>
        <begin position="214"/>
        <end position="233"/>
    </location>
</feature>
<feature type="transmembrane region" description="Helical" evidence="1">
    <location>
        <begin position="97"/>
        <end position="121"/>
    </location>
</feature>
<evidence type="ECO:0000313" key="2">
    <source>
        <dbReference type="EMBL" id="GFR38795.1"/>
    </source>
</evidence>
<name>A0A916VI03_9BACL</name>
<accession>A0A916VI03</accession>
<feature type="transmembrane region" description="Helical" evidence="1">
    <location>
        <begin position="51"/>
        <end position="76"/>
    </location>
</feature>
<dbReference type="Pfam" id="PF12730">
    <property type="entry name" value="ABC2_membrane_4"/>
    <property type="match status" value="1"/>
</dbReference>
<feature type="transmembrane region" description="Helical" evidence="1">
    <location>
        <begin position="141"/>
        <end position="159"/>
    </location>
</feature>
<organism evidence="2 3">
    <name type="scientific">Insulibacter thermoxylanivorax</name>
    <dbReference type="NCBI Taxonomy" id="2749268"/>
    <lineage>
        <taxon>Bacteria</taxon>
        <taxon>Bacillati</taxon>
        <taxon>Bacillota</taxon>
        <taxon>Bacilli</taxon>
        <taxon>Bacillales</taxon>
        <taxon>Paenibacillaceae</taxon>
        <taxon>Insulibacter</taxon>
    </lineage>
</organism>
<keyword evidence="1" id="KW-0812">Transmembrane</keyword>
<comment type="caution">
    <text evidence="2">The sequence shown here is derived from an EMBL/GenBank/DDBJ whole genome shotgun (WGS) entry which is preliminary data.</text>
</comment>
<reference evidence="2" key="1">
    <citation type="submission" date="2020-08" db="EMBL/GenBank/DDBJ databases">
        <authorList>
            <person name="Uke A."/>
            <person name="Chhe C."/>
            <person name="Baramee S."/>
            <person name="Kosugi A."/>
        </authorList>
    </citation>
    <scope>NUCLEOTIDE SEQUENCE</scope>
    <source>
        <strain evidence="2">DA-C8</strain>
    </source>
</reference>